<protein>
    <submittedName>
        <fullName evidence="1">Uncharacterized protein</fullName>
    </submittedName>
</protein>
<gene>
    <name evidence="1" type="ORF">B0I35DRAFT_37198</name>
</gene>
<proteinExistence type="predicted"/>
<comment type="caution">
    <text evidence="1">The sequence shown here is derived from an EMBL/GenBank/DDBJ whole genome shotgun (WGS) entry which is preliminary data.</text>
</comment>
<dbReference type="Proteomes" id="UP000813444">
    <property type="component" value="Unassembled WGS sequence"/>
</dbReference>
<reference evidence="1" key="1">
    <citation type="journal article" date="2021" name="Nat. Commun.">
        <title>Genetic determinants of endophytism in the Arabidopsis root mycobiome.</title>
        <authorList>
            <person name="Mesny F."/>
            <person name="Miyauchi S."/>
            <person name="Thiergart T."/>
            <person name="Pickel B."/>
            <person name="Atanasova L."/>
            <person name="Karlsson M."/>
            <person name="Huettel B."/>
            <person name="Barry K.W."/>
            <person name="Haridas S."/>
            <person name="Chen C."/>
            <person name="Bauer D."/>
            <person name="Andreopoulos W."/>
            <person name="Pangilinan J."/>
            <person name="LaButti K."/>
            <person name="Riley R."/>
            <person name="Lipzen A."/>
            <person name="Clum A."/>
            <person name="Drula E."/>
            <person name="Henrissat B."/>
            <person name="Kohler A."/>
            <person name="Grigoriev I.V."/>
            <person name="Martin F.M."/>
            <person name="Hacquard S."/>
        </authorList>
    </citation>
    <scope>NUCLEOTIDE SEQUENCE</scope>
    <source>
        <strain evidence="1">MPI-CAGE-CH-0235</strain>
    </source>
</reference>
<evidence type="ECO:0000313" key="2">
    <source>
        <dbReference type="Proteomes" id="UP000813444"/>
    </source>
</evidence>
<dbReference type="AlphaFoldDB" id="A0A8K0WWX9"/>
<organism evidence="1 2">
    <name type="scientific">Stachybotrys elegans</name>
    <dbReference type="NCBI Taxonomy" id="80388"/>
    <lineage>
        <taxon>Eukaryota</taxon>
        <taxon>Fungi</taxon>
        <taxon>Dikarya</taxon>
        <taxon>Ascomycota</taxon>
        <taxon>Pezizomycotina</taxon>
        <taxon>Sordariomycetes</taxon>
        <taxon>Hypocreomycetidae</taxon>
        <taxon>Hypocreales</taxon>
        <taxon>Stachybotryaceae</taxon>
        <taxon>Stachybotrys</taxon>
    </lineage>
</organism>
<evidence type="ECO:0000313" key="1">
    <source>
        <dbReference type="EMBL" id="KAH7329143.1"/>
    </source>
</evidence>
<dbReference type="EMBL" id="JAGPNK010000001">
    <property type="protein sequence ID" value="KAH7329143.1"/>
    <property type="molecule type" value="Genomic_DNA"/>
</dbReference>
<keyword evidence="2" id="KW-1185">Reference proteome</keyword>
<accession>A0A8K0WWX9</accession>
<sequence>MCNRQTQPAHIEQNQERQWRKGRFGALHDVSPCFFLKWRARKPPCPPDGTIDASWNCSFPLLARIGARPTGASYNSPSSLTFSFV</sequence>
<name>A0A8K0WWX9_9HYPO</name>